<sequence length="130" mass="14414">MCNLYSLTKSQDEIRRAFRIDIDRTGNLPPLPGNFPNTSAPIVHVADGRCVLSMYRWGMPSPAFALEGKRVNPGVTNVRNTGSPHWRRWLRPEHRCLVPLSSFSEFNSRGQGGRLLGDPGPAAHLPLALV</sequence>
<gene>
    <name evidence="1" type="ORF">TK0001_5936</name>
</gene>
<dbReference type="EMBL" id="LT962688">
    <property type="protein sequence ID" value="SOR32495.1"/>
    <property type="molecule type" value="Genomic_DNA"/>
</dbReference>
<dbReference type="SUPFAM" id="SSF143081">
    <property type="entry name" value="BB1717-like"/>
    <property type="match status" value="1"/>
</dbReference>
<dbReference type="InterPro" id="IPR036590">
    <property type="entry name" value="SRAP-like"/>
</dbReference>
<dbReference type="Gene3D" id="3.90.1680.20">
    <property type="match status" value="1"/>
</dbReference>
<name>A0A2N9AYU4_METEX</name>
<organism evidence="1 2">
    <name type="scientific">Methylorubrum extorquens</name>
    <name type="common">Methylobacterium dichloromethanicum</name>
    <name type="synonym">Methylobacterium extorquens</name>
    <dbReference type="NCBI Taxonomy" id="408"/>
    <lineage>
        <taxon>Bacteria</taxon>
        <taxon>Pseudomonadati</taxon>
        <taxon>Pseudomonadota</taxon>
        <taxon>Alphaproteobacteria</taxon>
        <taxon>Hyphomicrobiales</taxon>
        <taxon>Methylobacteriaceae</taxon>
        <taxon>Methylorubrum</taxon>
    </lineage>
</organism>
<dbReference type="GO" id="GO:0106300">
    <property type="term" value="P:protein-DNA covalent cross-linking repair"/>
    <property type="evidence" value="ECO:0007669"/>
    <property type="project" value="InterPro"/>
</dbReference>
<evidence type="ECO:0008006" key="3">
    <source>
        <dbReference type="Google" id="ProtNLM"/>
    </source>
</evidence>
<reference evidence="2" key="1">
    <citation type="submission" date="2017-10" db="EMBL/GenBank/DDBJ databases">
        <authorList>
            <person name="Regsiter A."/>
            <person name="William W."/>
        </authorList>
    </citation>
    <scope>NUCLEOTIDE SEQUENCE [LARGE SCALE GENOMIC DNA]</scope>
</reference>
<evidence type="ECO:0000313" key="1">
    <source>
        <dbReference type="EMBL" id="SOR32495.1"/>
    </source>
</evidence>
<dbReference type="Pfam" id="PF02586">
    <property type="entry name" value="SRAP"/>
    <property type="match status" value="1"/>
</dbReference>
<dbReference type="AlphaFoldDB" id="A0A2N9AYU4"/>
<dbReference type="InterPro" id="IPR003738">
    <property type="entry name" value="SRAP"/>
</dbReference>
<protein>
    <recommendedName>
        <fullName evidence="3">SOS response-associated peptidase</fullName>
    </recommendedName>
</protein>
<dbReference type="Proteomes" id="UP000233769">
    <property type="component" value="Chromosome tk0001"/>
</dbReference>
<evidence type="ECO:0000313" key="2">
    <source>
        <dbReference type="Proteomes" id="UP000233769"/>
    </source>
</evidence>
<dbReference type="GO" id="GO:0003697">
    <property type="term" value="F:single-stranded DNA binding"/>
    <property type="evidence" value="ECO:0007669"/>
    <property type="project" value="InterPro"/>
</dbReference>
<proteinExistence type="predicted"/>
<accession>A0A2N9AYU4</accession>